<keyword evidence="3" id="KW-1185">Reference proteome</keyword>
<name>A0ABD6CDU7_9EURY</name>
<dbReference type="RefSeq" id="WP_247382142.1">
    <property type="nucleotide sequence ID" value="NZ_JALLGV010000014.1"/>
</dbReference>
<sequence>MPSIESFPTKRGTARFTEDSIHFEESFSGYIQSLYQEFWQRGTWWHNGIFVGYILAFPIGLGWVVSAVRGGDFFFLAVVVGSIAMFWVMNYARGFRSPDRIQLDTIEKVSATAGMKGLTRPRLIITYIDGETTYRRRVNLQPLYTSNGETAYEQAQAAFAERGF</sequence>
<feature type="transmembrane region" description="Helical" evidence="1">
    <location>
        <begin position="73"/>
        <end position="92"/>
    </location>
</feature>
<feature type="transmembrane region" description="Helical" evidence="1">
    <location>
        <begin position="44"/>
        <end position="67"/>
    </location>
</feature>
<accession>A0ABD6CDU7</accession>
<evidence type="ECO:0000256" key="1">
    <source>
        <dbReference type="SAM" id="Phobius"/>
    </source>
</evidence>
<keyword evidence="1" id="KW-1133">Transmembrane helix</keyword>
<proteinExistence type="predicted"/>
<comment type="caution">
    <text evidence="2">The sequence shown here is derived from an EMBL/GenBank/DDBJ whole genome shotgun (WGS) entry which is preliminary data.</text>
</comment>
<dbReference type="Proteomes" id="UP001597119">
    <property type="component" value="Unassembled WGS sequence"/>
</dbReference>
<keyword evidence="1" id="KW-0812">Transmembrane</keyword>
<evidence type="ECO:0000313" key="2">
    <source>
        <dbReference type="EMBL" id="MFD1588450.1"/>
    </source>
</evidence>
<gene>
    <name evidence="2" type="ORF">ACFR9U_15820</name>
</gene>
<protein>
    <submittedName>
        <fullName evidence="2">Uncharacterized protein</fullName>
    </submittedName>
</protein>
<evidence type="ECO:0000313" key="3">
    <source>
        <dbReference type="Proteomes" id="UP001597119"/>
    </source>
</evidence>
<dbReference type="EMBL" id="JBHUDJ010000012">
    <property type="protein sequence ID" value="MFD1588450.1"/>
    <property type="molecule type" value="Genomic_DNA"/>
</dbReference>
<dbReference type="AlphaFoldDB" id="A0ABD6CDU7"/>
<organism evidence="2 3">
    <name type="scientific">Halorientalis brevis</name>
    <dbReference type="NCBI Taxonomy" id="1126241"/>
    <lineage>
        <taxon>Archaea</taxon>
        <taxon>Methanobacteriati</taxon>
        <taxon>Methanobacteriota</taxon>
        <taxon>Stenosarchaea group</taxon>
        <taxon>Halobacteria</taxon>
        <taxon>Halobacteriales</taxon>
        <taxon>Haloarculaceae</taxon>
        <taxon>Halorientalis</taxon>
    </lineage>
</organism>
<keyword evidence="1" id="KW-0472">Membrane</keyword>
<reference evidence="2 3" key="1">
    <citation type="journal article" date="2019" name="Int. J. Syst. Evol. Microbiol.">
        <title>The Global Catalogue of Microorganisms (GCM) 10K type strain sequencing project: providing services to taxonomists for standard genome sequencing and annotation.</title>
        <authorList>
            <consortium name="The Broad Institute Genomics Platform"/>
            <consortium name="The Broad Institute Genome Sequencing Center for Infectious Disease"/>
            <person name="Wu L."/>
            <person name="Ma J."/>
        </authorList>
    </citation>
    <scope>NUCLEOTIDE SEQUENCE [LARGE SCALE GENOMIC DNA]</scope>
    <source>
        <strain evidence="2 3">CGMCC 1.12125</strain>
    </source>
</reference>